<evidence type="ECO:0000313" key="3">
    <source>
        <dbReference type="EMBL" id="KAJ9561223.1"/>
    </source>
</evidence>
<feature type="compositionally biased region" description="Polar residues" evidence="2">
    <location>
        <begin position="407"/>
        <end position="434"/>
    </location>
</feature>
<comment type="caution">
    <text evidence="3">The sequence shown here is derived from an EMBL/GenBank/DDBJ whole genome shotgun (WGS) entry which is preliminary data.</text>
</comment>
<dbReference type="EMBL" id="JARYMX010000002">
    <property type="protein sequence ID" value="KAJ9561223.1"/>
    <property type="molecule type" value="Genomic_DNA"/>
</dbReference>
<dbReference type="AlphaFoldDB" id="A0AA38THT8"/>
<dbReference type="PANTHER" id="PTHR46481">
    <property type="entry name" value="ZINC FINGER BED DOMAIN-CONTAINING PROTEIN 4"/>
    <property type="match status" value="1"/>
</dbReference>
<dbReference type="PANTHER" id="PTHR46481:SF8">
    <property type="entry name" value="ZINC FINGER BED DOMAIN-CONTAINING PROTEIN RICESLEEPER 1-LIKE"/>
    <property type="match status" value="1"/>
</dbReference>
<feature type="coiled-coil region" evidence="1">
    <location>
        <begin position="147"/>
        <end position="182"/>
    </location>
</feature>
<gene>
    <name evidence="3" type="ORF">OSB04_006383</name>
</gene>
<dbReference type="SUPFAM" id="SSF53098">
    <property type="entry name" value="Ribonuclease H-like"/>
    <property type="match status" value="1"/>
</dbReference>
<name>A0AA38THT8_9ASTR</name>
<evidence type="ECO:0000313" key="4">
    <source>
        <dbReference type="Proteomes" id="UP001172457"/>
    </source>
</evidence>
<evidence type="ECO:0000256" key="2">
    <source>
        <dbReference type="SAM" id="MobiDB-lite"/>
    </source>
</evidence>
<feature type="region of interest" description="Disordered" evidence="2">
    <location>
        <begin position="251"/>
        <end position="312"/>
    </location>
</feature>
<reference evidence="3" key="1">
    <citation type="submission" date="2023-03" db="EMBL/GenBank/DDBJ databases">
        <title>Chromosome-scale reference genome and RAD-based genetic map of yellow starthistle (Centaurea solstitialis) reveal putative structural variation and QTLs associated with invader traits.</title>
        <authorList>
            <person name="Reatini B."/>
            <person name="Cang F.A."/>
            <person name="Jiang Q."/>
            <person name="Mckibben M.T.W."/>
            <person name="Barker M.S."/>
            <person name="Rieseberg L.H."/>
            <person name="Dlugosch K.M."/>
        </authorList>
    </citation>
    <scope>NUCLEOTIDE SEQUENCE</scope>
    <source>
        <strain evidence="3">CAN-66</strain>
        <tissue evidence="3">Leaf</tissue>
    </source>
</reference>
<organism evidence="3 4">
    <name type="scientific">Centaurea solstitialis</name>
    <name type="common">yellow star-thistle</name>
    <dbReference type="NCBI Taxonomy" id="347529"/>
    <lineage>
        <taxon>Eukaryota</taxon>
        <taxon>Viridiplantae</taxon>
        <taxon>Streptophyta</taxon>
        <taxon>Embryophyta</taxon>
        <taxon>Tracheophyta</taxon>
        <taxon>Spermatophyta</taxon>
        <taxon>Magnoliopsida</taxon>
        <taxon>eudicotyledons</taxon>
        <taxon>Gunneridae</taxon>
        <taxon>Pentapetalae</taxon>
        <taxon>asterids</taxon>
        <taxon>campanulids</taxon>
        <taxon>Asterales</taxon>
        <taxon>Asteraceae</taxon>
        <taxon>Carduoideae</taxon>
        <taxon>Cardueae</taxon>
        <taxon>Centaureinae</taxon>
        <taxon>Centaurea</taxon>
    </lineage>
</organism>
<keyword evidence="4" id="KW-1185">Reference proteome</keyword>
<protein>
    <submittedName>
        <fullName evidence="3">Uncharacterized protein</fullName>
    </submittedName>
</protein>
<feature type="compositionally biased region" description="Low complexity" evidence="2">
    <location>
        <begin position="289"/>
        <end position="312"/>
    </location>
</feature>
<evidence type="ECO:0000256" key="1">
    <source>
        <dbReference type="SAM" id="Coils"/>
    </source>
</evidence>
<dbReference type="Proteomes" id="UP001172457">
    <property type="component" value="Chromosome 2"/>
</dbReference>
<dbReference type="InterPro" id="IPR052035">
    <property type="entry name" value="ZnF_BED_domain_contain"/>
</dbReference>
<feature type="region of interest" description="Disordered" evidence="2">
    <location>
        <begin position="193"/>
        <end position="230"/>
    </location>
</feature>
<sequence length="763" mass="84785">MVVSVSHREITQLPLATHSESVGVELREDQPHLSTSLSAPRVIEPLTGIFDIPSIFRTRSRVTQAELPRDSARTKVVGASGDALRGSFGSPGTVNIMTGVQTGRESTSLGLFSSTGAHEALGVVPLGPGPTDLGKVSKDAHRLDEANAARDSRVEALERALAETKQKRRAELEASRKLQEDRDRELYKIKRRLKGKHVEDSPSTKAPIARQSEDVLRLAPPTSGTLPDIPGYVTEAEHEYMIASYTTQNDRLSAQAQPSKRRHDDPNDSAPGPHEGELQASKRLRIDFPPASGSGSSSTPASTTAPQSAPSESAVLFYEDSVTETVDVEEWHYESIPLDEVIQFPHEKTTADVDVIPPKSAPTDPNELQIPEEARKILRPLAQSLRIYKKGDDILSSSTRITRSSFDHSSGNPFQGSISKRSYTCDSERCTSGSRIGRSSDEELLTSTKGYATGRHTDDNGFGVGSPRPHRSHQVLARPDPPPPKYYPDGLEVLKRYVRHAITLARVTDYQLAIESRQPKVNLLRPNLHVPAIGSYYLYIPSKVPKYGVVYLTQKKKERKFMQFGELAQFCDGTLLYVYNGLKSRLLTDQIPPTKHNDGKAKVLEEMNLIEEKLKERLMYRRVEAAMRMRARIIGDWEEFLQLSKIINFCPIAGHSGVLIGRAVEKCLVEWGIRNVLTVTVDNASSNDLAIQHLNTFFNHWECGVLEGSFLHMRCAAHILNLVVKDGLSEVIHSVKKVRAFVRYVRSSPTRLNTFKSSIQEED</sequence>
<proteinExistence type="predicted"/>
<keyword evidence="1" id="KW-0175">Coiled coil</keyword>
<dbReference type="InterPro" id="IPR012337">
    <property type="entry name" value="RNaseH-like_sf"/>
</dbReference>
<feature type="region of interest" description="Disordered" evidence="2">
    <location>
        <begin position="403"/>
        <end position="484"/>
    </location>
</feature>
<accession>A0AA38THT8</accession>